<keyword evidence="4 7" id="KW-0812">Transmembrane</keyword>
<feature type="transmembrane region" description="Helical" evidence="7">
    <location>
        <begin position="325"/>
        <end position="346"/>
    </location>
</feature>
<evidence type="ECO:0000256" key="7">
    <source>
        <dbReference type="SAM" id="Phobius"/>
    </source>
</evidence>
<reference evidence="9 10" key="1">
    <citation type="journal article" date="2016" name="Proc. Natl. Acad. Sci. U.S.A.">
        <title>Comparative genomics of biotechnologically important yeasts.</title>
        <authorList>
            <person name="Riley R."/>
            <person name="Haridas S."/>
            <person name="Wolfe K.H."/>
            <person name="Lopes M.R."/>
            <person name="Hittinger C.T."/>
            <person name="Goeker M."/>
            <person name="Salamov A.A."/>
            <person name="Wisecaver J.H."/>
            <person name="Long T.M."/>
            <person name="Calvey C.H."/>
            <person name="Aerts A.L."/>
            <person name="Barry K.W."/>
            <person name="Choi C."/>
            <person name="Clum A."/>
            <person name="Coughlan A.Y."/>
            <person name="Deshpande S."/>
            <person name="Douglass A.P."/>
            <person name="Hanson S.J."/>
            <person name="Klenk H.-P."/>
            <person name="LaButti K.M."/>
            <person name="Lapidus A."/>
            <person name="Lindquist E.A."/>
            <person name="Lipzen A.M."/>
            <person name="Meier-Kolthoff J.P."/>
            <person name="Ohm R.A."/>
            <person name="Otillar R.P."/>
            <person name="Pangilinan J.L."/>
            <person name="Peng Y."/>
            <person name="Rokas A."/>
            <person name="Rosa C.A."/>
            <person name="Scheuner C."/>
            <person name="Sibirny A.A."/>
            <person name="Slot J.C."/>
            <person name="Stielow J.B."/>
            <person name="Sun H."/>
            <person name="Kurtzman C.P."/>
            <person name="Blackwell M."/>
            <person name="Grigoriev I.V."/>
            <person name="Jeffries T.W."/>
        </authorList>
    </citation>
    <scope>NUCLEOTIDE SEQUENCE [LARGE SCALE GENOMIC DNA]</scope>
    <source>
        <strain evidence="9 10">DSM 6958</strain>
    </source>
</reference>
<sequence length="590" mass="66003">MRILKTLFGYPGVGIVRDIKSRWPYYASDWTDAINYRVVPASVYMYFCNLLPAIAFAQDMFDKTNNSYGVNEVLLASAMGGIVFGLLAGQPLCIVGVTGPVAIFNYTIYEIITPRGTPYFAFMCWVCLWAMVMHFIIAIFNWVSSLKYITRYSCDVFGFFICYVYIQKGIQICTRQFNILDGGSVDQAATATTMGYMSVMVALLVLIVGYLFNYLGSHTKLFTVAIRKFLLDYGTPLTVVFFTGFIHFGQMSQVSLARLPTTKSFTPTDLVQRPHGWFIHFWEIDVADVFLAIPFALLMTFLFYFDHNVSSLICQGSEYPLKKPASFHWDFLLLGVTTGAAGILGIPAPNGLIPQAPLHTSSLCVQVLTYDDDKGQYSQVTDHVVEQRVSNFVQGLLILGTMSGPLLIVLGLVPQCVLAGLFWVMGFTGLQGNGVTNKLIYIFTDKRYIPQDHPLNSVKKTWYFYAFVVLELIAFGFEFGITQTVAAVGFPGVLLFFAAVAVTFPYWIPHEILTVLDEPTAEEFIMANLNITPPEDDSDTASSKRASTTLTTDQIYLLDLFWSSNFRLLEELENGEKGELRARSAIRLPT</sequence>
<comment type="subcellular location">
    <subcellularLocation>
        <location evidence="1">Vacuole membrane</location>
        <topology evidence="1">Multi-pass membrane protein</topology>
    </subcellularLocation>
</comment>
<dbReference type="PANTHER" id="PTHR11453:SF82">
    <property type="entry name" value="BORON TRANSPORTER 1"/>
    <property type="match status" value="1"/>
</dbReference>
<evidence type="ECO:0000256" key="6">
    <source>
        <dbReference type="ARBA" id="ARBA00023136"/>
    </source>
</evidence>
<keyword evidence="5 7" id="KW-1133">Transmembrane helix</keyword>
<accession>A0A1E3PMB3</accession>
<dbReference type="Proteomes" id="UP000095009">
    <property type="component" value="Unassembled WGS sequence"/>
</dbReference>
<evidence type="ECO:0000313" key="9">
    <source>
        <dbReference type="EMBL" id="ODQ66334.1"/>
    </source>
</evidence>
<dbReference type="GO" id="GO:0006623">
    <property type="term" value="P:protein targeting to vacuole"/>
    <property type="evidence" value="ECO:0007669"/>
    <property type="project" value="EnsemblFungi"/>
</dbReference>
<dbReference type="InterPro" id="IPR011531">
    <property type="entry name" value="HCO3_transpt-like_TM_dom"/>
</dbReference>
<dbReference type="PANTHER" id="PTHR11453">
    <property type="entry name" value="ANION EXCHANGE PROTEIN"/>
    <property type="match status" value="1"/>
</dbReference>
<feature type="transmembrane region" description="Helical" evidence="7">
    <location>
        <begin position="233"/>
        <end position="249"/>
    </location>
</feature>
<comment type="similarity">
    <text evidence="2">Belongs to the anion exchanger (TC 2.A.31) family.</text>
</comment>
<dbReference type="GO" id="GO:0005452">
    <property type="term" value="F:solute:inorganic anion antiporter activity"/>
    <property type="evidence" value="ECO:0007669"/>
    <property type="project" value="InterPro"/>
</dbReference>
<feature type="transmembrane region" description="Helical" evidence="7">
    <location>
        <begin position="462"/>
        <end position="481"/>
    </location>
</feature>
<evidence type="ECO:0000256" key="2">
    <source>
        <dbReference type="ARBA" id="ARBA00010993"/>
    </source>
</evidence>
<evidence type="ECO:0000259" key="8">
    <source>
        <dbReference type="Pfam" id="PF00955"/>
    </source>
</evidence>
<evidence type="ECO:0000256" key="5">
    <source>
        <dbReference type="ARBA" id="ARBA00022989"/>
    </source>
</evidence>
<dbReference type="AlphaFoldDB" id="A0A1E3PMB3"/>
<feature type="domain" description="Bicarbonate transporter-like transmembrane" evidence="8">
    <location>
        <begin position="14"/>
        <end position="177"/>
    </location>
</feature>
<evidence type="ECO:0000256" key="3">
    <source>
        <dbReference type="ARBA" id="ARBA00022554"/>
    </source>
</evidence>
<dbReference type="FunFam" id="1.10.287.570:FF:000003">
    <property type="entry name" value="Anion exchange family protein"/>
    <property type="match status" value="1"/>
</dbReference>
<dbReference type="EMBL" id="KV454408">
    <property type="protein sequence ID" value="ODQ66334.1"/>
    <property type="molecule type" value="Genomic_DNA"/>
</dbReference>
<feature type="transmembrane region" description="Helical" evidence="7">
    <location>
        <begin position="396"/>
        <end position="424"/>
    </location>
</feature>
<feature type="transmembrane region" description="Helical" evidence="7">
    <location>
        <begin position="194"/>
        <end position="213"/>
    </location>
</feature>
<keyword evidence="3" id="KW-0926">Vacuole</keyword>
<evidence type="ECO:0000313" key="10">
    <source>
        <dbReference type="Proteomes" id="UP000095009"/>
    </source>
</evidence>
<dbReference type="GO" id="GO:0050801">
    <property type="term" value="P:monoatomic ion homeostasis"/>
    <property type="evidence" value="ECO:0007669"/>
    <property type="project" value="TreeGrafter"/>
</dbReference>
<dbReference type="GO" id="GO:0006820">
    <property type="term" value="P:monoatomic anion transport"/>
    <property type="evidence" value="ECO:0007669"/>
    <property type="project" value="InterPro"/>
</dbReference>
<keyword evidence="10" id="KW-1185">Reference proteome</keyword>
<feature type="transmembrane region" description="Helical" evidence="7">
    <location>
        <begin position="119"/>
        <end position="143"/>
    </location>
</feature>
<organism evidence="9 10">
    <name type="scientific">Nadsonia fulvescens var. elongata DSM 6958</name>
    <dbReference type="NCBI Taxonomy" id="857566"/>
    <lineage>
        <taxon>Eukaryota</taxon>
        <taxon>Fungi</taxon>
        <taxon>Dikarya</taxon>
        <taxon>Ascomycota</taxon>
        <taxon>Saccharomycotina</taxon>
        <taxon>Dipodascomycetes</taxon>
        <taxon>Dipodascales</taxon>
        <taxon>Dipodascales incertae sedis</taxon>
        <taxon>Nadsonia</taxon>
    </lineage>
</organism>
<dbReference type="GO" id="GO:0080139">
    <property type="term" value="F:borate efflux transmembrane transporter activity"/>
    <property type="evidence" value="ECO:0007669"/>
    <property type="project" value="EnsemblFungi"/>
</dbReference>
<dbReference type="Gene3D" id="1.10.287.570">
    <property type="entry name" value="Helical hairpin bin"/>
    <property type="match status" value="1"/>
</dbReference>
<dbReference type="STRING" id="857566.A0A1E3PMB3"/>
<name>A0A1E3PMB3_9ASCO</name>
<feature type="domain" description="Bicarbonate transporter-like transmembrane" evidence="8">
    <location>
        <begin position="190"/>
        <end position="519"/>
    </location>
</feature>
<feature type="transmembrane region" description="Helical" evidence="7">
    <location>
        <begin position="38"/>
        <end position="57"/>
    </location>
</feature>
<proteinExistence type="inferred from homology"/>
<feature type="transmembrane region" description="Helical" evidence="7">
    <location>
        <begin position="286"/>
        <end position="305"/>
    </location>
</feature>
<feature type="transmembrane region" description="Helical" evidence="7">
    <location>
        <begin position="69"/>
        <end position="88"/>
    </location>
</feature>
<dbReference type="InterPro" id="IPR003020">
    <property type="entry name" value="HCO3_transpt_euk"/>
</dbReference>
<dbReference type="OrthoDB" id="1735926at2759"/>
<evidence type="ECO:0000256" key="1">
    <source>
        <dbReference type="ARBA" id="ARBA00004128"/>
    </source>
</evidence>
<gene>
    <name evidence="9" type="ORF">NADFUDRAFT_73580</name>
</gene>
<evidence type="ECO:0000256" key="4">
    <source>
        <dbReference type="ARBA" id="ARBA00022692"/>
    </source>
</evidence>
<dbReference type="Pfam" id="PF00955">
    <property type="entry name" value="HCO3_cotransp"/>
    <property type="match status" value="2"/>
</dbReference>
<feature type="transmembrane region" description="Helical" evidence="7">
    <location>
        <begin position="488"/>
        <end position="508"/>
    </location>
</feature>
<protein>
    <recommendedName>
        <fullName evidence="8">Bicarbonate transporter-like transmembrane domain-containing protein</fullName>
    </recommendedName>
</protein>
<dbReference type="GO" id="GO:0000324">
    <property type="term" value="C:fungal-type vacuole"/>
    <property type="evidence" value="ECO:0007669"/>
    <property type="project" value="EnsemblFungi"/>
</dbReference>
<keyword evidence="6 7" id="KW-0472">Membrane</keyword>
<dbReference type="GO" id="GO:0005774">
    <property type="term" value="C:vacuolar membrane"/>
    <property type="evidence" value="ECO:0007669"/>
    <property type="project" value="UniProtKB-SubCell"/>
</dbReference>
<dbReference type="GO" id="GO:0005886">
    <property type="term" value="C:plasma membrane"/>
    <property type="evidence" value="ECO:0007669"/>
    <property type="project" value="EnsemblFungi"/>
</dbReference>